<evidence type="ECO:0000256" key="13">
    <source>
        <dbReference type="RuleBase" id="RU362082"/>
    </source>
</evidence>
<keyword evidence="6 13" id="KW-0547">Nucleotide-binding</keyword>
<dbReference type="STRING" id="1246581.A0A2H9TG76"/>
<dbReference type="GO" id="GO:0016887">
    <property type="term" value="F:ATP hydrolysis activity"/>
    <property type="evidence" value="ECO:0007669"/>
    <property type="project" value="InterPro"/>
</dbReference>
<dbReference type="GO" id="GO:0019829">
    <property type="term" value="F:ATPase-coupled monoatomic cation transmembrane transporter activity"/>
    <property type="evidence" value="ECO:0007669"/>
    <property type="project" value="UniProtKB-UniRule"/>
</dbReference>
<evidence type="ECO:0000259" key="15">
    <source>
        <dbReference type="Pfam" id="PF00122"/>
    </source>
</evidence>
<dbReference type="OrthoDB" id="48943at2759"/>
<proteinExistence type="inferred from homology"/>
<dbReference type="EMBL" id="MTSL01000208">
    <property type="protein sequence ID" value="PJF16731.1"/>
    <property type="molecule type" value="Genomic_DNA"/>
</dbReference>
<dbReference type="GO" id="GO:0140358">
    <property type="term" value="F:P-type transmembrane transporter activity"/>
    <property type="evidence" value="ECO:0007669"/>
    <property type="project" value="InterPro"/>
</dbReference>
<evidence type="ECO:0000256" key="10">
    <source>
        <dbReference type="ARBA" id="ARBA00022989"/>
    </source>
</evidence>
<dbReference type="EC" id="7.2.2.-" evidence="13"/>
<dbReference type="Pfam" id="PF00122">
    <property type="entry name" value="E1-E2_ATPase"/>
    <property type="match status" value="1"/>
</dbReference>
<feature type="transmembrane region" description="Helical" evidence="13">
    <location>
        <begin position="1049"/>
        <end position="1073"/>
    </location>
</feature>
<dbReference type="AlphaFoldDB" id="A0A2H9TG76"/>
<dbReference type="FunFam" id="3.40.50.1000:FF:000068">
    <property type="entry name" value="Cation-transporting ATPase"/>
    <property type="match status" value="1"/>
</dbReference>
<keyword evidence="4 13" id="KW-0812">Transmembrane</keyword>
<evidence type="ECO:0000256" key="6">
    <source>
        <dbReference type="ARBA" id="ARBA00022741"/>
    </source>
</evidence>
<evidence type="ECO:0000256" key="8">
    <source>
        <dbReference type="ARBA" id="ARBA00022842"/>
    </source>
</evidence>
<dbReference type="PRINTS" id="PR00119">
    <property type="entry name" value="CATATPASE"/>
</dbReference>
<reference evidence="17 18" key="1">
    <citation type="submission" date="2016-10" db="EMBL/GenBank/DDBJ databases">
        <title>The genome of Paramicrosporidium saccamoebae is the missing link in understanding Cryptomycota and Microsporidia evolution.</title>
        <authorList>
            <person name="Quandt C.A."/>
            <person name="Beaudet D."/>
            <person name="Corsaro D."/>
            <person name="Michel R."/>
            <person name="Corradi N."/>
            <person name="James T."/>
        </authorList>
    </citation>
    <scope>NUCLEOTIDE SEQUENCE [LARGE SCALE GENOMIC DNA]</scope>
    <source>
        <strain evidence="17 18">KSL3</strain>
    </source>
</reference>
<dbReference type="Gene3D" id="3.40.50.1000">
    <property type="entry name" value="HAD superfamily/HAD-like"/>
    <property type="match status" value="1"/>
</dbReference>
<dbReference type="PROSITE" id="PS01229">
    <property type="entry name" value="COF_2"/>
    <property type="match status" value="1"/>
</dbReference>
<keyword evidence="8 13" id="KW-0460">Magnesium</keyword>
<dbReference type="Gene3D" id="3.40.1110.10">
    <property type="entry name" value="Calcium-transporting ATPase, cytoplasmic domain N"/>
    <property type="match status" value="1"/>
</dbReference>
<feature type="transmembrane region" description="Helical" evidence="13">
    <location>
        <begin position="545"/>
        <end position="568"/>
    </location>
</feature>
<feature type="transmembrane region" description="Helical" evidence="13">
    <location>
        <begin position="574"/>
        <end position="605"/>
    </location>
</feature>
<dbReference type="InterPro" id="IPR023298">
    <property type="entry name" value="ATPase_P-typ_TM_dom_sf"/>
</dbReference>
<evidence type="ECO:0000313" key="18">
    <source>
        <dbReference type="Proteomes" id="UP000240830"/>
    </source>
</evidence>
<dbReference type="InterPro" id="IPR036663">
    <property type="entry name" value="Fumarylacetoacetase_C_sf"/>
</dbReference>
<comment type="catalytic activity">
    <reaction evidence="12 13">
        <text>ATP + H2O = ADP + phosphate + H(+)</text>
        <dbReference type="Rhea" id="RHEA:13065"/>
        <dbReference type="ChEBI" id="CHEBI:15377"/>
        <dbReference type="ChEBI" id="CHEBI:15378"/>
        <dbReference type="ChEBI" id="CHEBI:30616"/>
        <dbReference type="ChEBI" id="CHEBI:43474"/>
        <dbReference type="ChEBI" id="CHEBI:456216"/>
    </reaction>
</comment>
<feature type="transmembrane region" description="Helical" evidence="13">
    <location>
        <begin position="1237"/>
        <end position="1265"/>
    </location>
</feature>
<dbReference type="Pfam" id="PF12409">
    <property type="entry name" value="P5-ATPase"/>
    <property type="match status" value="1"/>
</dbReference>
<dbReference type="Gene3D" id="2.70.150.10">
    <property type="entry name" value="Calcium-transporting ATPase, cytoplasmic transduction domain A"/>
    <property type="match status" value="1"/>
</dbReference>
<dbReference type="GO" id="GO:0005524">
    <property type="term" value="F:ATP binding"/>
    <property type="evidence" value="ECO:0007669"/>
    <property type="project" value="UniProtKB-UniRule"/>
</dbReference>
<keyword evidence="7 13" id="KW-0067">ATP-binding</keyword>
<dbReference type="Gene3D" id="3.90.850.10">
    <property type="entry name" value="Fumarylacetoacetase-like, C-terminal domain"/>
    <property type="match status" value="1"/>
</dbReference>
<evidence type="ECO:0000256" key="7">
    <source>
        <dbReference type="ARBA" id="ARBA00022840"/>
    </source>
</evidence>
<comment type="caution">
    <text evidence="17">The sequence shown here is derived from an EMBL/GenBank/DDBJ whole genome shotgun (WGS) entry which is preliminary data.</text>
</comment>
<evidence type="ECO:0000313" key="17">
    <source>
        <dbReference type="EMBL" id="PJF16731.1"/>
    </source>
</evidence>
<comment type="subcellular location">
    <subcellularLocation>
        <location evidence="1 13">Membrane</location>
        <topology evidence="1 13">Multi-pass membrane protein</topology>
    </subcellularLocation>
</comment>
<feature type="transmembrane region" description="Helical" evidence="13">
    <location>
        <begin position="1123"/>
        <end position="1142"/>
    </location>
</feature>
<dbReference type="PROSITE" id="PS00154">
    <property type="entry name" value="ATPASE_E1_E2"/>
    <property type="match status" value="1"/>
</dbReference>
<keyword evidence="11 13" id="KW-0472">Membrane</keyword>
<evidence type="ECO:0000256" key="11">
    <source>
        <dbReference type="ARBA" id="ARBA00023136"/>
    </source>
</evidence>
<evidence type="ECO:0000256" key="5">
    <source>
        <dbReference type="ARBA" id="ARBA00022723"/>
    </source>
</evidence>
<keyword evidence="3" id="KW-0597">Phosphoprotein</keyword>
<gene>
    <name evidence="17" type="ORF">PSACC_03474</name>
</gene>
<accession>A0A2H9TG76</accession>
<keyword evidence="10 13" id="KW-1133">Transmembrane helix</keyword>
<keyword evidence="9 13" id="KW-1278">Translocase</keyword>
<feature type="transmembrane region" description="Helical" evidence="13">
    <location>
        <begin position="353"/>
        <end position="370"/>
    </location>
</feature>
<evidence type="ECO:0000256" key="14">
    <source>
        <dbReference type="SAM" id="MobiDB-lite"/>
    </source>
</evidence>
<dbReference type="InterPro" id="IPR008250">
    <property type="entry name" value="ATPase_P-typ_transduc_dom_A_sf"/>
</dbReference>
<dbReference type="InterPro" id="IPR023214">
    <property type="entry name" value="HAD_sf"/>
</dbReference>
<dbReference type="InterPro" id="IPR018303">
    <property type="entry name" value="ATPase_P-typ_P_site"/>
</dbReference>
<dbReference type="InterPro" id="IPR059000">
    <property type="entry name" value="ATPase_P-type_domA"/>
</dbReference>
<dbReference type="GO" id="GO:0006874">
    <property type="term" value="P:intracellular calcium ion homeostasis"/>
    <property type="evidence" value="ECO:0007669"/>
    <property type="project" value="TreeGrafter"/>
</dbReference>
<dbReference type="InterPro" id="IPR036412">
    <property type="entry name" value="HAD-like_sf"/>
</dbReference>
<evidence type="ECO:0000256" key="2">
    <source>
        <dbReference type="ARBA" id="ARBA00006000"/>
    </source>
</evidence>
<feature type="transmembrane region" description="Helical" evidence="13">
    <location>
        <begin position="1200"/>
        <end position="1221"/>
    </location>
</feature>
<dbReference type="SFLD" id="SFLDF00027">
    <property type="entry name" value="p-type_atpase"/>
    <property type="match status" value="1"/>
</dbReference>
<evidence type="ECO:0000256" key="9">
    <source>
        <dbReference type="ARBA" id="ARBA00022967"/>
    </source>
</evidence>
<dbReference type="FunFam" id="1.20.1110.10:FF:000023">
    <property type="entry name" value="Cation-transporting ATPase"/>
    <property type="match status" value="1"/>
</dbReference>
<dbReference type="NCBIfam" id="TIGR01657">
    <property type="entry name" value="P-ATPase-V"/>
    <property type="match status" value="1"/>
</dbReference>
<dbReference type="Pfam" id="PF13246">
    <property type="entry name" value="Cation_ATPase"/>
    <property type="match status" value="1"/>
</dbReference>
<keyword evidence="18" id="KW-1185">Reference proteome</keyword>
<keyword evidence="5 13" id="KW-0479">Metal-binding</keyword>
<dbReference type="GO" id="GO:0046872">
    <property type="term" value="F:metal ion binding"/>
    <property type="evidence" value="ECO:0007669"/>
    <property type="project" value="UniProtKB-UniRule"/>
</dbReference>
<dbReference type="GO" id="GO:0016020">
    <property type="term" value="C:membrane"/>
    <property type="evidence" value="ECO:0007669"/>
    <property type="project" value="UniProtKB-SubCell"/>
</dbReference>
<protein>
    <recommendedName>
        <fullName evidence="13">Cation-transporting ATPase</fullName>
        <ecNumber evidence="13">7.2.2.-</ecNumber>
    </recommendedName>
</protein>
<feature type="region of interest" description="Disordered" evidence="14">
    <location>
        <begin position="105"/>
        <end position="154"/>
    </location>
</feature>
<dbReference type="InterPro" id="IPR001757">
    <property type="entry name" value="P_typ_ATPase"/>
</dbReference>
<evidence type="ECO:0000256" key="3">
    <source>
        <dbReference type="ARBA" id="ARBA00022553"/>
    </source>
</evidence>
<feature type="domain" description="P-type ATPase A" evidence="15">
    <location>
        <begin position="411"/>
        <end position="529"/>
    </location>
</feature>
<feature type="transmembrane region" description="Helical" evidence="13">
    <location>
        <begin position="201"/>
        <end position="219"/>
    </location>
</feature>
<dbReference type="SUPFAM" id="SSF81665">
    <property type="entry name" value="Calcium ATPase, transmembrane domain M"/>
    <property type="match status" value="1"/>
</dbReference>
<dbReference type="InterPro" id="IPR023299">
    <property type="entry name" value="ATPase_P-typ_cyto_dom_N"/>
</dbReference>
<organism evidence="17 18">
    <name type="scientific">Paramicrosporidium saccamoebae</name>
    <dbReference type="NCBI Taxonomy" id="1246581"/>
    <lineage>
        <taxon>Eukaryota</taxon>
        <taxon>Fungi</taxon>
        <taxon>Fungi incertae sedis</taxon>
        <taxon>Cryptomycota</taxon>
        <taxon>Cryptomycota incertae sedis</taxon>
        <taxon>Paramicrosporidium</taxon>
    </lineage>
</organism>
<dbReference type="SUPFAM" id="SSF56529">
    <property type="entry name" value="FAH"/>
    <property type="match status" value="1"/>
</dbReference>
<dbReference type="PANTHER" id="PTHR45630">
    <property type="entry name" value="CATION-TRANSPORTING ATPASE-RELATED"/>
    <property type="match status" value="1"/>
</dbReference>
<dbReference type="PANTHER" id="PTHR45630:SF8">
    <property type="entry name" value="CATION-TRANSPORTING ATPASE"/>
    <property type="match status" value="1"/>
</dbReference>
<evidence type="ECO:0000256" key="1">
    <source>
        <dbReference type="ARBA" id="ARBA00004141"/>
    </source>
</evidence>
<sequence>MGAYDVDLRVLIKEGKSGQQSLVCKSNLKYLYWNFRQQLAHHTISGCNMRSGDLCGTGTISGPGNVPINRVSVLALGSAFAQSNLPKRRQRCCVNVDTASKEPTVATGYTDSTSAATGHTDSTSAATGHMDSTLAEAGHTGSTSVVTGNGNPISAETGYTDSTSTLLGAVARPSRQSVDGYRFDETVSTIFYGRKVSNSKLALYGLSVLPTLGFSYLLVRWLPRLKVAFFTVSSTLSEATHIFVENSFGQEELVKIERRRFRPEDSRLAQFVCEDSFGSYVVALNYRRNLFILDVDSGLFVPVDSLLSNCLPEVEDNMSGLTDTRHKEIKLLVGSNVIDLEEKSAMQIFFNEMLNPFYVFQVASFFIWIFENYYVYSVVIIIMATTSAMLTVFETKQNFDKMRKMARFTCSVKAYRNRTTVSVSSEDLVPGDILLLDNEIDNIPCDGVLVNGDAVVDESMLTGETVPVSKTDITDDVYSAIYNGTRAEDPRYCVYSGTKLLRSRPRHGKPSMLLVTRTGFFTAKGTLIQSILFPRPNNFQFYRDSMLFVGILSVVAALGFSIAIVNFLKLGFSVYYVLFRALDIITVAVPPALPATMAVGTVFAIQRLEKKSIYCISPPRVNVASKVELLCFDKTGTLTEEGLEILGVLSVTASGDHTCFSDIVKDSRSLAKSPILVQLMATCHGLRRVNGRLLGDSLDLRMFEFTGWNLEEVRDVGEAIVPTIVRPPNSKPFDAKLLLQPGRCDTECGEVGIIRQFDFNSKLRRMCVLIRPLSNDTIHSFVKGSPESLLEICKKETIPNDYGQMLGFYAHHGYRVIGCAYKVFPGLSWVKAQKMSRDQAESDLHFLGFIVFENRLKPETRPTISVLNDANIKSIMATGDNIFTAISVGRASGLIEESALLFYPTKFTEARSSRDVIWECVDDVNLEFDRARLQPAKDPRPFALALSGDFFEWIYESFPEEYVKCILSRCIVYARMSPLQKQLLVELLKKRPAIVGFCGDGANDCGALKTADVGISLSQAEASIAAPFTSKIENISCVPELLKEGRASLVTSFCCFKYMTLYSMIQFTTLIFLYSFGSTLTDGQFVYIDLFLIVPLGILMSRYAPANTLVAAQPTAKLISPNVLVLIMGHIVLQALSQYLVYKYLAAPLLNDWTALPDDQENVVNPTTSLMFLFSSFLYLSSAYTFSSGKPFRQSFYPPFVLYSAIGVLASVVVVFCRISWLDEWLQLTHIPLDARLWIIVAAVLYFISTCLFDRAATAVVASVLKH</sequence>
<dbReference type="InterPro" id="IPR047819">
    <property type="entry name" value="P5A-ATPase_N"/>
</dbReference>
<comment type="similarity">
    <text evidence="2 13">Belongs to the cation transport ATPase (P-type) (TC 3.A.3) family. Type V subfamily.</text>
</comment>
<dbReference type="SFLD" id="SFLDS00003">
    <property type="entry name" value="Haloacid_Dehalogenase"/>
    <property type="match status" value="1"/>
</dbReference>
<evidence type="ECO:0000256" key="12">
    <source>
        <dbReference type="ARBA" id="ARBA00049360"/>
    </source>
</evidence>
<dbReference type="NCBIfam" id="TIGR01494">
    <property type="entry name" value="ATPase_P-type"/>
    <property type="match status" value="2"/>
</dbReference>
<feature type="transmembrane region" description="Helical" evidence="13">
    <location>
        <begin position="1162"/>
        <end position="1180"/>
    </location>
</feature>
<dbReference type="SUPFAM" id="SSF81660">
    <property type="entry name" value="Metal cation-transporting ATPase, ATP-binding domain N"/>
    <property type="match status" value="1"/>
</dbReference>
<dbReference type="Proteomes" id="UP000240830">
    <property type="component" value="Unassembled WGS sequence"/>
</dbReference>
<evidence type="ECO:0000256" key="4">
    <source>
        <dbReference type="ARBA" id="ARBA00022692"/>
    </source>
</evidence>
<dbReference type="SUPFAM" id="SSF56784">
    <property type="entry name" value="HAD-like"/>
    <property type="match status" value="1"/>
</dbReference>
<dbReference type="InterPro" id="IPR044492">
    <property type="entry name" value="P_typ_ATPase_HD_dom"/>
</dbReference>
<evidence type="ECO:0000259" key="16">
    <source>
        <dbReference type="Pfam" id="PF12409"/>
    </source>
</evidence>
<feature type="compositionally biased region" description="Polar residues" evidence="14">
    <location>
        <begin position="107"/>
        <end position="126"/>
    </location>
</feature>
<feature type="domain" description="P5B-type ATPase N-terminal" evidence="16">
    <location>
        <begin position="191"/>
        <end position="262"/>
    </location>
</feature>
<name>A0A2H9TG76_9FUNG</name>
<dbReference type="SFLD" id="SFLDG00002">
    <property type="entry name" value="C1.7:_P-type_atpase_like"/>
    <property type="match status" value="1"/>
</dbReference>
<feature type="transmembrane region" description="Helical" evidence="13">
    <location>
        <begin position="376"/>
        <end position="395"/>
    </location>
</feature>
<feature type="compositionally biased region" description="Polar residues" evidence="14">
    <location>
        <begin position="140"/>
        <end position="154"/>
    </location>
</feature>
<feature type="transmembrane region" description="Helical" evidence="13">
    <location>
        <begin position="1085"/>
        <end position="1103"/>
    </location>
</feature>
<dbReference type="InterPro" id="IPR006544">
    <property type="entry name" value="P-type_TPase_V"/>
</dbReference>
<dbReference type="SUPFAM" id="SSF81653">
    <property type="entry name" value="Calcium ATPase, transduction domain A"/>
    <property type="match status" value="1"/>
</dbReference>